<feature type="compositionally biased region" description="Low complexity" evidence="9">
    <location>
        <begin position="530"/>
        <end position="545"/>
    </location>
</feature>
<keyword evidence="7" id="KW-0234">DNA repair</keyword>
<keyword evidence="8" id="KW-0175">Coiled coil</keyword>
<evidence type="ECO:0000256" key="5">
    <source>
        <dbReference type="ARBA" id="ARBA00023136"/>
    </source>
</evidence>
<evidence type="ECO:0000256" key="4">
    <source>
        <dbReference type="ARBA" id="ARBA00022763"/>
    </source>
</evidence>
<feature type="region of interest" description="Disordered" evidence="9">
    <location>
        <begin position="480"/>
        <end position="556"/>
    </location>
</feature>
<dbReference type="SUPFAM" id="SSF64356">
    <property type="entry name" value="SNARE-like"/>
    <property type="match status" value="1"/>
</dbReference>
<evidence type="ECO:0000256" key="8">
    <source>
        <dbReference type="PROSITE-ProRule" id="PRU00290"/>
    </source>
</evidence>
<feature type="domain" description="V-SNARE coiled-coil homology" evidence="12">
    <location>
        <begin position="156"/>
        <end position="216"/>
    </location>
</feature>
<dbReference type="PANTHER" id="PTHR12132:SF1">
    <property type="entry name" value="DNA REPAIR PROTEIN RAD52 HOMOLOG"/>
    <property type="match status" value="1"/>
</dbReference>
<dbReference type="AlphaFoldDB" id="A0AAF0DS14"/>
<dbReference type="GO" id="GO:0003697">
    <property type="term" value="F:single-stranded DNA binding"/>
    <property type="evidence" value="ECO:0007669"/>
    <property type="project" value="UniProtKB-ARBA"/>
</dbReference>
<evidence type="ECO:0000256" key="9">
    <source>
        <dbReference type="SAM" id="MobiDB-lite"/>
    </source>
</evidence>
<feature type="compositionally biased region" description="Basic and acidic residues" evidence="9">
    <location>
        <begin position="447"/>
        <end position="467"/>
    </location>
</feature>
<name>A0AAF0DS14_9BASI</name>
<dbReference type="Pfam" id="PF13774">
    <property type="entry name" value="Longin"/>
    <property type="match status" value="1"/>
</dbReference>
<sequence length="589" mass="64968">MVRSTQVVRVSDALPLAQSVDDDQTGIDLTKYKQQAKTIFRKLTPMSETRCTIESGPMALQYVARIRAHSHSYLVQPPPGDPRSVVYLTITDKSYPRKLAFSYLDELAKEFALSYGNQVQQRNLRPYAFVGFDTFMQRTKRLYADSRTAESVTHSNLDRLNEDLQDVQKIMTKNMEDLLWRGDSLAHMSSLSSSLRDESLKYRRAARKINVDAMIRKYAPLGALALLFLFIVYIKLCTTREPFAPSAAHDAFPVGVGGSALASDIDPDTGLPVWSATRLATLQCKLNQRLGPEYLSQRPGPGGGPKLTYIEGWKVVDLANEVFGFNGWSTSVTSLDIDYLDVHPESGRCNCGVSAIVRITLRDGTYHEDVGYGHVEGARGKHAALEKCKKEAITDSIKRGLKTFGRLLGNCLYDRQYAREVLRIPVPSVPFDASDLHRHGPPTPARTDVRKRTSDDIERDREANEAKQARLRLAAAARAKLAGRQAAPERPARPAAEPVRAPDAGTSAPSPPTSARPQPRPRVKAERPAEGAAPAAPEPAHASSAEADDAEAASMALELELEDDLLLRQSQLAQELEDVDPSEWDADTI</sequence>
<dbReference type="Proteomes" id="UP001216638">
    <property type="component" value="Chromosome 2"/>
</dbReference>
<comment type="similarity">
    <text evidence="3">Belongs to the synaptobrevin family.</text>
</comment>
<keyword evidence="4" id="KW-0227">DNA damage</keyword>
<dbReference type="PROSITE" id="PS50892">
    <property type="entry name" value="V_SNARE"/>
    <property type="match status" value="1"/>
</dbReference>
<evidence type="ECO:0000313" key="13">
    <source>
        <dbReference type="EMBL" id="WFC95008.1"/>
    </source>
</evidence>
<dbReference type="PANTHER" id="PTHR12132">
    <property type="entry name" value="DNA REPAIR AND RECOMBINATION PROTEIN RAD52, RAD59"/>
    <property type="match status" value="1"/>
</dbReference>
<comment type="similarity">
    <text evidence="2">Belongs to the RAD52 family.</text>
</comment>
<dbReference type="Pfam" id="PF04098">
    <property type="entry name" value="Rad52_Rad22"/>
    <property type="match status" value="1"/>
</dbReference>
<keyword evidence="6" id="KW-0233">DNA recombination</keyword>
<evidence type="ECO:0000256" key="7">
    <source>
        <dbReference type="ARBA" id="ARBA00023204"/>
    </source>
</evidence>
<dbReference type="Pfam" id="PF00957">
    <property type="entry name" value="Synaptobrevin"/>
    <property type="match status" value="1"/>
</dbReference>
<keyword evidence="13" id="KW-0675">Receptor</keyword>
<proteinExistence type="inferred from homology"/>
<evidence type="ECO:0000256" key="3">
    <source>
        <dbReference type="ARBA" id="ARBA00008025"/>
    </source>
</evidence>
<dbReference type="InterPro" id="IPR007232">
    <property type="entry name" value="Rad52_Rad59_Rad22"/>
</dbReference>
<organism evidence="13 14">
    <name type="scientific">Malassezia brasiliensis</name>
    <dbReference type="NCBI Taxonomy" id="1821822"/>
    <lineage>
        <taxon>Eukaryota</taxon>
        <taxon>Fungi</taxon>
        <taxon>Dikarya</taxon>
        <taxon>Basidiomycota</taxon>
        <taxon>Ustilaginomycotina</taxon>
        <taxon>Malasseziomycetes</taxon>
        <taxon>Malasseziales</taxon>
        <taxon>Malasseziaceae</taxon>
        <taxon>Malassezia</taxon>
    </lineage>
</organism>
<dbReference type="GO" id="GO:0000724">
    <property type="term" value="P:double-strand break repair via homologous recombination"/>
    <property type="evidence" value="ECO:0007669"/>
    <property type="project" value="TreeGrafter"/>
</dbReference>
<dbReference type="SMART" id="SM01270">
    <property type="entry name" value="Longin"/>
    <property type="match status" value="1"/>
</dbReference>
<dbReference type="Gene3D" id="3.30.390.80">
    <property type="entry name" value="DNA repair protein Rad52/59/22"/>
    <property type="match status" value="1"/>
</dbReference>
<dbReference type="CDD" id="cd15866">
    <property type="entry name" value="R-SNARE_SEC22"/>
    <property type="match status" value="1"/>
</dbReference>
<evidence type="ECO:0000256" key="6">
    <source>
        <dbReference type="ARBA" id="ARBA00023172"/>
    </source>
</evidence>
<feature type="compositionally biased region" description="Low complexity" evidence="9">
    <location>
        <begin position="480"/>
        <end position="508"/>
    </location>
</feature>
<dbReference type="SUPFAM" id="SSF58038">
    <property type="entry name" value="SNARE fusion complex"/>
    <property type="match status" value="1"/>
</dbReference>
<dbReference type="InterPro" id="IPR042525">
    <property type="entry name" value="Rad52_Rad59_Rad22_sf"/>
</dbReference>
<protein>
    <submittedName>
        <fullName evidence="13">SNAP receptor</fullName>
    </submittedName>
</protein>
<evidence type="ECO:0000259" key="11">
    <source>
        <dbReference type="PROSITE" id="PS50859"/>
    </source>
</evidence>
<dbReference type="GO" id="GO:0012505">
    <property type="term" value="C:endomembrane system"/>
    <property type="evidence" value="ECO:0007669"/>
    <property type="project" value="UniProtKB-SubCell"/>
</dbReference>
<dbReference type="EMBL" id="CP119952">
    <property type="protein sequence ID" value="WFC95008.1"/>
    <property type="molecule type" value="Genomic_DNA"/>
</dbReference>
<dbReference type="SUPFAM" id="SSF54768">
    <property type="entry name" value="dsRNA-binding domain-like"/>
    <property type="match status" value="1"/>
</dbReference>
<dbReference type="InterPro" id="IPR010908">
    <property type="entry name" value="Longin_dom"/>
</dbReference>
<feature type="transmembrane region" description="Helical" evidence="10">
    <location>
        <begin position="218"/>
        <end position="236"/>
    </location>
</feature>
<dbReference type="CDD" id="cd14824">
    <property type="entry name" value="Longin"/>
    <property type="match status" value="1"/>
</dbReference>
<dbReference type="InterPro" id="IPR042855">
    <property type="entry name" value="V_SNARE_CC"/>
</dbReference>
<evidence type="ECO:0000313" key="14">
    <source>
        <dbReference type="Proteomes" id="UP001216638"/>
    </source>
</evidence>
<dbReference type="Gene3D" id="3.30.450.50">
    <property type="entry name" value="Longin domain"/>
    <property type="match status" value="1"/>
</dbReference>
<dbReference type="GO" id="GO:0005634">
    <property type="term" value="C:nucleus"/>
    <property type="evidence" value="ECO:0007669"/>
    <property type="project" value="TreeGrafter"/>
</dbReference>
<feature type="compositionally biased region" description="Pro residues" evidence="9">
    <location>
        <begin position="509"/>
        <end position="520"/>
    </location>
</feature>
<evidence type="ECO:0000256" key="2">
    <source>
        <dbReference type="ARBA" id="ARBA00006638"/>
    </source>
</evidence>
<dbReference type="InterPro" id="IPR041247">
    <property type="entry name" value="Rad52_fam"/>
</dbReference>
<gene>
    <name evidence="13" type="primary">SEC22</name>
    <name evidence="13" type="ORF">MBRA1_001648</name>
</gene>
<keyword evidence="14" id="KW-1185">Reference proteome</keyword>
<evidence type="ECO:0000259" key="12">
    <source>
        <dbReference type="PROSITE" id="PS50892"/>
    </source>
</evidence>
<dbReference type="GO" id="GO:0045002">
    <property type="term" value="P:double-strand break repair via single-strand annealing"/>
    <property type="evidence" value="ECO:0007669"/>
    <property type="project" value="TreeGrafter"/>
</dbReference>
<feature type="region of interest" description="Disordered" evidence="9">
    <location>
        <begin position="430"/>
        <end position="467"/>
    </location>
</feature>
<keyword evidence="10" id="KW-0812">Transmembrane</keyword>
<keyword evidence="5 10" id="KW-0472">Membrane</keyword>
<dbReference type="FunFam" id="3.30.390.80:FF:000001">
    <property type="entry name" value="DNA repair protein RAD52 homolog"/>
    <property type="match status" value="1"/>
</dbReference>
<comment type="subcellular location">
    <subcellularLocation>
        <location evidence="1">Endomembrane system</location>
    </subcellularLocation>
</comment>
<dbReference type="Gene3D" id="1.20.5.110">
    <property type="match status" value="1"/>
</dbReference>
<dbReference type="PROSITE" id="PS50859">
    <property type="entry name" value="LONGIN"/>
    <property type="match status" value="1"/>
</dbReference>
<reference evidence="13" key="1">
    <citation type="submission" date="2023-03" db="EMBL/GenBank/DDBJ databases">
        <title>Mating type loci evolution in Malassezia.</title>
        <authorList>
            <person name="Coelho M.A."/>
        </authorList>
    </citation>
    <scope>NUCLEOTIDE SEQUENCE</scope>
    <source>
        <strain evidence="13">CBS 14135</strain>
    </source>
</reference>
<accession>A0AAF0DS14</accession>
<dbReference type="InterPro" id="IPR011012">
    <property type="entry name" value="Longin-like_dom_sf"/>
</dbReference>
<evidence type="ECO:0000256" key="1">
    <source>
        <dbReference type="ARBA" id="ARBA00004308"/>
    </source>
</evidence>
<evidence type="ECO:0000256" key="10">
    <source>
        <dbReference type="SAM" id="Phobius"/>
    </source>
</evidence>
<dbReference type="GO" id="GO:0006312">
    <property type="term" value="P:mitotic recombination"/>
    <property type="evidence" value="ECO:0007669"/>
    <property type="project" value="TreeGrafter"/>
</dbReference>
<keyword evidence="10" id="KW-1133">Transmembrane helix</keyword>
<feature type="domain" description="Longin" evidence="11">
    <location>
        <begin position="6"/>
        <end position="136"/>
    </location>
</feature>